<dbReference type="SUPFAM" id="SSF51735">
    <property type="entry name" value="NAD(P)-binding Rossmann-fold domains"/>
    <property type="match status" value="1"/>
</dbReference>
<dbReference type="RefSeq" id="XP_008713906.1">
    <property type="nucleotide sequence ID" value="XM_008715684.1"/>
</dbReference>
<name>W2S7L0_CYPE1</name>
<protein>
    <recommendedName>
        <fullName evidence="2">NAD(P)-binding domain-containing protein</fullName>
    </recommendedName>
</protein>
<dbReference type="STRING" id="1220924.W2S7L0"/>
<evidence type="ECO:0000259" key="2">
    <source>
        <dbReference type="Pfam" id="PF13460"/>
    </source>
</evidence>
<feature type="domain" description="NAD(P)-binding" evidence="2">
    <location>
        <begin position="13"/>
        <end position="228"/>
    </location>
</feature>
<evidence type="ECO:0000256" key="1">
    <source>
        <dbReference type="ARBA" id="ARBA00038376"/>
    </source>
</evidence>
<dbReference type="Proteomes" id="UP000030752">
    <property type="component" value="Unassembled WGS sequence"/>
</dbReference>
<accession>W2S7L0</accession>
<dbReference type="FunCoup" id="W2S7L0">
    <property type="interactions" value="683"/>
</dbReference>
<evidence type="ECO:0000313" key="4">
    <source>
        <dbReference type="Proteomes" id="UP000030752"/>
    </source>
</evidence>
<dbReference type="Gene3D" id="3.40.50.720">
    <property type="entry name" value="NAD(P)-binding Rossmann-like Domain"/>
    <property type="match status" value="1"/>
</dbReference>
<dbReference type="InParanoid" id="W2S7L0"/>
<dbReference type="PANTHER" id="PTHR15020">
    <property type="entry name" value="FLAVIN REDUCTASE-RELATED"/>
    <property type="match status" value="1"/>
</dbReference>
<dbReference type="InterPro" id="IPR036291">
    <property type="entry name" value="NAD(P)-bd_dom_sf"/>
</dbReference>
<dbReference type="AlphaFoldDB" id="W2S7L0"/>
<gene>
    <name evidence="3" type="ORF">HMPREF1541_11015</name>
</gene>
<dbReference type="OrthoDB" id="10254604at2759"/>
<comment type="similarity">
    <text evidence="1">Belongs to the avfA family.</text>
</comment>
<dbReference type="GeneID" id="19978354"/>
<reference evidence="3 4" key="1">
    <citation type="submission" date="2013-03" db="EMBL/GenBank/DDBJ databases">
        <title>The Genome Sequence of Phialophora europaea CBS 101466.</title>
        <authorList>
            <consortium name="The Broad Institute Genomics Platform"/>
            <person name="Cuomo C."/>
            <person name="de Hoog S."/>
            <person name="Gorbushina A."/>
            <person name="Walker B."/>
            <person name="Young S.K."/>
            <person name="Zeng Q."/>
            <person name="Gargeya S."/>
            <person name="Fitzgerald M."/>
            <person name="Haas B."/>
            <person name="Abouelleil A."/>
            <person name="Allen A.W."/>
            <person name="Alvarado L."/>
            <person name="Arachchi H.M."/>
            <person name="Berlin A.M."/>
            <person name="Chapman S.B."/>
            <person name="Gainer-Dewar J."/>
            <person name="Goldberg J."/>
            <person name="Griggs A."/>
            <person name="Gujja S."/>
            <person name="Hansen M."/>
            <person name="Howarth C."/>
            <person name="Imamovic A."/>
            <person name="Ireland A."/>
            <person name="Larimer J."/>
            <person name="McCowan C."/>
            <person name="Murphy C."/>
            <person name="Pearson M."/>
            <person name="Poon T.W."/>
            <person name="Priest M."/>
            <person name="Roberts A."/>
            <person name="Saif S."/>
            <person name="Shea T."/>
            <person name="Sisk P."/>
            <person name="Sykes S."/>
            <person name="Wortman J."/>
            <person name="Nusbaum C."/>
            <person name="Birren B."/>
        </authorList>
    </citation>
    <scope>NUCLEOTIDE SEQUENCE [LARGE SCALE GENOMIC DNA]</scope>
    <source>
        <strain evidence="3 4">CBS 101466</strain>
    </source>
</reference>
<evidence type="ECO:0000313" key="3">
    <source>
        <dbReference type="EMBL" id="ETN43884.1"/>
    </source>
</evidence>
<dbReference type="PANTHER" id="PTHR15020:SF50">
    <property type="entry name" value="UPF0659 PROTEIN YMR090W"/>
    <property type="match status" value="1"/>
</dbReference>
<proteinExistence type="inferred from homology"/>
<dbReference type="InterPro" id="IPR016040">
    <property type="entry name" value="NAD(P)-bd_dom"/>
</dbReference>
<sequence length="272" mass="29640">MTTPSAPRILLLGGHGRVSLYLTPLLLSRSHPVTSVIRNPQHASEIEAFNSSASAKAKVDVLVDSLDEVQDEGDAKRVLEKVKPNWVVWAAGAGGKGGAERTEKVDRRAAVAYISAAANTPSITKFLMISYVASRRGYPSWWNAEDRAAADKVNTETLPAYYKAKVAADEHLAAVAKKRGKGFQAINLRPGTLADDEGTGRVWLGKTSSRGKISREDVARVAVELLERDDVQGWWDLLQGEDEIKPAVEKLAKEGWDAMMDGEDLDRIYSVA</sequence>
<dbReference type="HOGENOM" id="CLU_025711_1_0_1"/>
<dbReference type="EMBL" id="KB822717">
    <property type="protein sequence ID" value="ETN43884.1"/>
    <property type="molecule type" value="Genomic_DNA"/>
</dbReference>
<dbReference type="eggNOG" id="KOG1203">
    <property type="taxonomic scope" value="Eukaryota"/>
</dbReference>
<dbReference type="VEuPathDB" id="FungiDB:HMPREF1541_11015"/>
<organism evidence="3 4">
    <name type="scientific">Cyphellophora europaea (strain CBS 101466)</name>
    <name type="common">Phialophora europaea</name>
    <dbReference type="NCBI Taxonomy" id="1220924"/>
    <lineage>
        <taxon>Eukaryota</taxon>
        <taxon>Fungi</taxon>
        <taxon>Dikarya</taxon>
        <taxon>Ascomycota</taxon>
        <taxon>Pezizomycotina</taxon>
        <taxon>Eurotiomycetes</taxon>
        <taxon>Chaetothyriomycetidae</taxon>
        <taxon>Chaetothyriales</taxon>
        <taxon>Cyphellophoraceae</taxon>
        <taxon>Cyphellophora</taxon>
    </lineage>
</organism>
<dbReference type="Pfam" id="PF13460">
    <property type="entry name" value="NAD_binding_10"/>
    <property type="match status" value="1"/>
</dbReference>
<keyword evidence="4" id="KW-1185">Reference proteome</keyword>